<keyword evidence="9" id="KW-1185">Reference proteome</keyword>
<dbReference type="InterPro" id="IPR001045">
    <property type="entry name" value="Spermi_synthase"/>
</dbReference>
<comment type="function">
    <text evidence="4">Catalyzes the irreversible transfer of a propylamine group from the amino donor S-adenosylmethioninamine (decarboxy-AdoMet) to putrescine (1,4-diaminobutane) to yield spermidine.</text>
</comment>
<dbReference type="GO" id="GO:0004766">
    <property type="term" value="F:spermidine synthase activity"/>
    <property type="evidence" value="ECO:0007669"/>
    <property type="project" value="UniProtKB-UniRule"/>
</dbReference>
<dbReference type="AlphaFoldDB" id="A0A810N0N5"/>
<dbReference type="CDD" id="cd02440">
    <property type="entry name" value="AdoMet_MTases"/>
    <property type="match status" value="1"/>
</dbReference>
<comment type="similarity">
    <text evidence="1 4">Belongs to the spermidine/spermine synthase family.</text>
</comment>
<evidence type="ECO:0000256" key="4">
    <source>
        <dbReference type="HAMAP-Rule" id="MF_00198"/>
    </source>
</evidence>
<feature type="active site" description="Proton acceptor" evidence="4 5">
    <location>
        <position position="408"/>
    </location>
</feature>
<keyword evidence="2 4" id="KW-0808">Transferase</keyword>
<dbReference type="InterPro" id="IPR036259">
    <property type="entry name" value="MFS_trans_sf"/>
</dbReference>
<dbReference type="EC" id="2.5.1.16" evidence="4"/>
<evidence type="ECO:0000259" key="7">
    <source>
        <dbReference type="PROSITE" id="PS51006"/>
    </source>
</evidence>
<dbReference type="GO" id="GO:0010487">
    <property type="term" value="F:thermospermine synthase activity"/>
    <property type="evidence" value="ECO:0007669"/>
    <property type="project" value="UniProtKB-ARBA"/>
</dbReference>
<name>A0A810N0N5_9ACTN</name>
<feature type="region of interest" description="Disordered" evidence="6">
    <location>
        <begin position="1"/>
        <end position="30"/>
    </location>
</feature>
<organism evidence="8 9">
    <name type="scientific">Polymorphospora rubra</name>
    <dbReference type="NCBI Taxonomy" id="338584"/>
    <lineage>
        <taxon>Bacteria</taxon>
        <taxon>Bacillati</taxon>
        <taxon>Actinomycetota</taxon>
        <taxon>Actinomycetes</taxon>
        <taxon>Micromonosporales</taxon>
        <taxon>Micromonosporaceae</taxon>
        <taxon>Polymorphospora</taxon>
    </lineage>
</organism>
<feature type="transmembrane region" description="Helical" evidence="4">
    <location>
        <begin position="236"/>
        <end position="254"/>
    </location>
</feature>
<keyword evidence="3 4" id="KW-0620">Polyamine biosynthesis</keyword>
<dbReference type="KEGG" id="pry:Prubr_23740"/>
<dbReference type="GO" id="GO:0008295">
    <property type="term" value="P:spermidine biosynthetic process"/>
    <property type="evidence" value="ECO:0007669"/>
    <property type="project" value="UniProtKB-UniRule"/>
</dbReference>
<dbReference type="UniPathway" id="UPA00248">
    <property type="reaction ID" value="UER00314"/>
</dbReference>
<accession>A0A810N0N5</accession>
<keyword evidence="4" id="KW-1133">Transmembrane helix</keyword>
<evidence type="ECO:0000256" key="6">
    <source>
        <dbReference type="SAM" id="MobiDB-lite"/>
    </source>
</evidence>
<evidence type="ECO:0000256" key="3">
    <source>
        <dbReference type="ARBA" id="ARBA00023115"/>
    </source>
</evidence>
<comment type="subcellular location">
    <subcellularLocation>
        <location evidence="4">Cell membrane</location>
        <topology evidence="4">Multi-pass membrane protein</topology>
    </subcellularLocation>
</comment>
<dbReference type="SUPFAM" id="SSF103473">
    <property type="entry name" value="MFS general substrate transporter"/>
    <property type="match status" value="1"/>
</dbReference>
<feature type="transmembrane region" description="Helical" evidence="4">
    <location>
        <begin position="205"/>
        <end position="224"/>
    </location>
</feature>
<feature type="binding site" evidence="4">
    <location>
        <position position="314"/>
    </location>
    <ligand>
        <name>spermidine</name>
        <dbReference type="ChEBI" id="CHEBI:57834"/>
    </ligand>
</feature>
<keyword evidence="4" id="KW-0745">Spermidine biosynthesis</keyword>
<dbReference type="PANTHER" id="PTHR43317:SF1">
    <property type="entry name" value="THERMOSPERMINE SYNTHASE ACAULIS5"/>
    <property type="match status" value="1"/>
</dbReference>
<evidence type="ECO:0000256" key="2">
    <source>
        <dbReference type="ARBA" id="ARBA00022679"/>
    </source>
</evidence>
<evidence type="ECO:0000256" key="1">
    <source>
        <dbReference type="ARBA" id="ARBA00007867"/>
    </source>
</evidence>
<comment type="catalytic activity">
    <reaction evidence="4">
        <text>S-adenosyl 3-(methylsulfanyl)propylamine + putrescine = S-methyl-5'-thioadenosine + spermidine + H(+)</text>
        <dbReference type="Rhea" id="RHEA:12721"/>
        <dbReference type="ChEBI" id="CHEBI:15378"/>
        <dbReference type="ChEBI" id="CHEBI:17509"/>
        <dbReference type="ChEBI" id="CHEBI:57443"/>
        <dbReference type="ChEBI" id="CHEBI:57834"/>
        <dbReference type="ChEBI" id="CHEBI:326268"/>
        <dbReference type="EC" id="2.5.1.16"/>
    </reaction>
</comment>
<dbReference type="Proteomes" id="UP000680866">
    <property type="component" value="Chromosome"/>
</dbReference>
<feature type="transmembrane region" description="Helical" evidence="4">
    <location>
        <begin position="138"/>
        <end position="161"/>
    </location>
</feature>
<dbReference type="EMBL" id="AP023359">
    <property type="protein sequence ID" value="BCJ65353.1"/>
    <property type="molecule type" value="Genomic_DNA"/>
</dbReference>
<feature type="binding site" evidence="4">
    <location>
        <begin position="390"/>
        <end position="391"/>
    </location>
    <ligand>
        <name>S-methyl-5'-thioadenosine</name>
        <dbReference type="ChEBI" id="CHEBI:17509"/>
    </ligand>
</feature>
<comment type="subunit">
    <text evidence="4">Homodimer or homotetramer.</text>
</comment>
<keyword evidence="4" id="KW-0472">Membrane</keyword>
<dbReference type="Gene3D" id="3.40.50.150">
    <property type="entry name" value="Vaccinia Virus protein VP39"/>
    <property type="match status" value="1"/>
</dbReference>
<dbReference type="InterPro" id="IPR029063">
    <property type="entry name" value="SAM-dependent_MTases_sf"/>
</dbReference>
<feature type="domain" description="PABS" evidence="7">
    <location>
        <begin position="250"/>
        <end position="487"/>
    </location>
</feature>
<dbReference type="PROSITE" id="PS51006">
    <property type="entry name" value="PABS_2"/>
    <property type="match status" value="1"/>
</dbReference>
<dbReference type="GO" id="GO:0005886">
    <property type="term" value="C:plasma membrane"/>
    <property type="evidence" value="ECO:0007669"/>
    <property type="project" value="UniProtKB-SubCell"/>
</dbReference>
<comment type="pathway">
    <text evidence="4">Amine and polyamine biosynthesis; spermidine biosynthesis; spermidine from putrescine: step 1/1.</text>
</comment>
<feature type="transmembrane region" description="Helical" evidence="4">
    <location>
        <begin position="103"/>
        <end position="132"/>
    </location>
</feature>
<keyword evidence="4" id="KW-1003">Cell membrane</keyword>
<evidence type="ECO:0000313" key="9">
    <source>
        <dbReference type="Proteomes" id="UP000680866"/>
    </source>
</evidence>
<feature type="binding site" evidence="4">
    <location>
        <position position="356"/>
    </location>
    <ligand>
        <name>S-methyl-5'-thioadenosine</name>
        <dbReference type="ChEBI" id="CHEBI:17509"/>
    </ligand>
</feature>
<reference evidence="8" key="1">
    <citation type="submission" date="2020-08" db="EMBL/GenBank/DDBJ databases">
        <title>Whole genome shotgun sequence of Polymorphospora rubra NBRC 101157.</title>
        <authorList>
            <person name="Komaki H."/>
            <person name="Tamura T."/>
        </authorList>
    </citation>
    <scope>NUCLEOTIDE SEQUENCE</scope>
    <source>
        <strain evidence="8">NBRC 101157</strain>
    </source>
</reference>
<feature type="transmembrane region" description="Helical" evidence="4">
    <location>
        <begin position="77"/>
        <end position="96"/>
    </location>
</feature>
<proteinExistence type="inferred from homology"/>
<feature type="transmembrane region" description="Helical" evidence="4">
    <location>
        <begin position="173"/>
        <end position="199"/>
    </location>
</feature>
<comment type="caution">
    <text evidence="4">Lacks conserved residue(s) required for the propagation of feature annotation.</text>
</comment>
<dbReference type="Pfam" id="PF01564">
    <property type="entry name" value="Spermine_synth"/>
    <property type="match status" value="1"/>
</dbReference>
<dbReference type="NCBIfam" id="NF037959">
    <property type="entry name" value="MFS_SpdSyn"/>
    <property type="match status" value="1"/>
</dbReference>
<dbReference type="PANTHER" id="PTHR43317">
    <property type="entry name" value="THERMOSPERMINE SYNTHASE ACAULIS5"/>
    <property type="match status" value="1"/>
</dbReference>
<protein>
    <recommendedName>
        <fullName evidence="4">Polyamine aminopropyltransferase</fullName>
    </recommendedName>
    <alternativeName>
        <fullName evidence="4">Putrescine aminopropyltransferase</fullName>
        <shortName evidence="4">PAPT</shortName>
    </alternativeName>
    <alternativeName>
        <fullName evidence="4">Spermidine synthase</fullName>
        <shortName evidence="4">SPDS</shortName>
        <shortName evidence="4">SPDSY</shortName>
        <ecNumber evidence="4">2.5.1.16</ecNumber>
    </alternativeName>
</protein>
<dbReference type="HAMAP" id="MF_00198">
    <property type="entry name" value="Spermidine_synth"/>
    <property type="match status" value="1"/>
</dbReference>
<feature type="binding site" evidence="4">
    <location>
        <position position="279"/>
    </location>
    <ligand>
        <name>S-methyl-5'-thioadenosine</name>
        <dbReference type="ChEBI" id="CHEBI:17509"/>
    </ligand>
</feature>
<dbReference type="NCBIfam" id="NF002956">
    <property type="entry name" value="PRK03612.1"/>
    <property type="match status" value="1"/>
</dbReference>
<sequence length="547" mass="57180">MSASADPAGAATGVDKAGATGGPAGGTGGPAGGVRPRWRLARAAVLAAVFVCAACGLVYELALVALGSYLIGDTVGQASIVLGVMVFAMGVGALAAKPLQSRAAAAFAAVELLLALLGGLSVLLLYAAFAWLDLYGPALVATAFVLGLLIGAEIPLLMVLLQRIREQSAGSAVADLFAADYVGALLGGLAFPFLLIPVFGQLRGALVVGAVNAVAGLALVFTVFRRDLNARSKAALTAGSVVVTLCLGYAYLVAEDFEVTARQQLYRDPVVHAERSRYQEIVLTRSLARGGQPDLRLFLNGDLQFSSVDEYRYHEALVHPALAGPRGAVLVLGAGDGLAVREVLRYPDVSAVTVVELDPAVVALARSEPALRKLNGDAFADPRVRLLHTDAFGWLRTAAARFDAVIVDLPDPDETATAKLYSVEFYALVRQVLAPGARVVVQAGSPYFAPRSYWCVEASIRAAGFATTPYHVDVPSFGDWGFLLAAPGAGPPPLELPTGAPPLRFLDAGTLALAANFPPDRARLDVPASTLLQPRVLEYARAEWRGY</sequence>
<feature type="transmembrane region" description="Helical" evidence="4">
    <location>
        <begin position="45"/>
        <end position="71"/>
    </location>
</feature>
<dbReference type="InterPro" id="IPR030374">
    <property type="entry name" value="PABS"/>
</dbReference>
<evidence type="ECO:0000313" key="8">
    <source>
        <dbReference type="EMBL" id="BCJ65353.1"/>
    </source>
</evidence>
<evidence type="ECO:0000256" key="5">
    <source>
        <dbReference type="PROSITE-ProRule" id="PRU00354"/>
    </source>
</evidence>
<keyword evidence="4" id="KW-0812">Transmembrane</keyword>
<dbReference type="SUPFAM" id="SSF53335">
    <property type="entry name" value="S-adenosyl-L-methionine-dependent methyltransferases"/>
    <property type="match status" value="1"/>
</dbReference>
<gene>
    <name evidence="8" type="primary">speE1</name>
    <name evidence="4" type="synonym">speE</name>
    <name evidence="8" type="ORF">Prubr_23740</name>
</gene>
<feature type="compositionally biased region" description="Gly residues" evidence="6">
    <location>
        <begin position="19"/>
        <end position="30"/>
    </location>
</feature>
<feature type="binding site" evidence="4">
    <location>
        <position position="336"/>
    </location>
    <ligand>
        <name>spermidine</name>
        <dbReference type="ChEBI" id="CHEBI:57834"/>
    </ligand>
</feature>